<keyword evidence="1" id="KW-0812">Transmembrane</keyword>
<dbReference type="OMA" id="CHNAFFR"/>
<protein>
    <recommendedName>
        <fullName evidence="2">Aldehyde dehydrogenase domain-containing protein</fullName>
    </recommendedName>
</protein>
<gene>
    <name evidence="3" type="ORF">ATEG_06326</name>
</gene>
<keyword evidence="1" id="KW-1133">Transmembrane helix</keyword>
<dbReference type="VEuPathDB" id="FungiDB:ATEG_06326"/>
<dbReference type="Proteomes" id="UP000007963">
    <property type="component" value="Unassembled WGS sequence"/>
</dbReference>
<evidence type="ECO:0000313" key="4">
    <source>
        <dbReference type="Proteomes" id="UP000007963"/>
    </source>
</evidence>
<dbReference type="Gene3D" id="3.40.309.10">
    <property type="entry name" value="Aldehyde Dehydrogenase, Chain A, domain 2"/>
    <property type="match status" value="1"/>
</dbReference>
<keyword evidence="1" id="KW-0472">Membrane</keyword>
<dbReference type="GO" id="GO:0016620">
    <property type="term" value="F:oxidoreductase activity, acting on the aldehyde or oxo group of donors, NAD or NADP as acceptor"/>
    <property type="evidence" value="ECO:0007669"/>
    <property type="project" value="InterPro"/>
</dbReference>
<name>Q0CJ08_ASPTN</name>
<accession>Q0CJ08</accession>
<dbReference type="RefSeq" id="XP_001215504.1">
    <property type="nucleotide sequence ID" value="XM_001215504.1"/>
</dbReference>
<evidence type="ECO:0000313" key="3">
    <source>
        <dbReference type="EMBL" id="EAU32870.1"/>
    </source>
</evidence>
<dbReference type="Pfam" id="PF00171">
    <property type="entry name" value="Aldedh"/>
    <property type="match status" value="1"/>
</dbReference>
<organism evidence="3 4">
    <name type="scientific">Aspergillus terreus (strain NIH 2624 / FGSC A1156)</name>
    <dbReference type="NCBI Taxonomy" id="341663"/>
    <lineage>
        <taxon>Eukaryota</taxon>
        <taxon>Fungi</taxon>
        <taxon>Dikarya</taxon>
        <taxon>Ascomycota</taxon>
        <taxon>Pezizomycotina</taxon>
        <taxon>Eurotiomycetes</taxon>
        <taxon>Eurotiomycetidae</taxon>
        <taxon>Eurotiales</taxon>
        <taxon>Aspergillaceae</taxon>
        <taxon>Aspergillus</taxon>
        <taxon>Aspergillus subgen. Circumdati</taxon>
    </lineage>
</organism>
<dbReference type="Gene3D" id="3.40.605.10">
    <property type="entry name" value="Aldehyde Dehydrogenase, Chain A, domain 1"/>
    <property type="match status" value="1"/>
</dbReference>
<dbReference type="OrthoDB" id="5596991at2759"/>
<dbReference type="PANTHER" id="PTHR43111:SF1">
    <property type="entry name" value="ALDEHYDE DEHYDROGENASE B-RELATED"/>
    <property type="match status" value="1"/>
</dbReference>
<feature type="transmembrane region" description="Helical" evidence="1">
    <location>
        <begin position="472"/>
        <end position="493"/>
    </location>
</feature>
<dbReference type="STRING" id="341663.Q0CJ08"/>
<evidence type="ECO:0000259" key="2">
    <source>
        <dbReference type="Pfam" id="PF00171"/>
    </source>
</evidence>
<dbReference type="InterPro" id="IPR016163">
    <property type="entry name" value="Ald_DH_C"/>
</dbReference>
<dbReference type="SUPFAM" id="SSF53720">
    <property type="entry name" value="ALDH-like"/>
    <property type="match status" value="1"/>
</dbReference>
<dbReference type="PANTHER" id="PTHR43111">
    <property type="entry name" value="ALDEHYDE DEHYDROGENASE B-RELATED"/>
    <property type="match status" value="1"/>
</dbReference>
<reference evidence="4" key="1">
    <citation type="submission" date="2005-09" db="EMBL/GenBank/DDBJ databases">
        <title>Annotation of the Aspergillus terreus NIH2624 genome.</title>
        <authorList>
            <person name="Birren B.W."/>
            <person name="Lander E.S."/>
            <person name="Galagan J.E."/>
            <person name="Nusbaum C."/>
            <person name="Devon K."/>
            <person name="Henn M."/>
            <person name="Ma L.-J."/>
            <person name="Jaffe D.B."/>
            <person name="Butler J."/>
            <person name="Alvarez P."/>
            <person name="Gnerre S."/>
            <person name="Grabherr M."/>
            <person name="Kleber M."/>
            <person name="Mauceli E.W."/>
            <person name="Brockman W."/>
            <person name="Rounsley S."/>
            <person name="Young S.K."/>
            <person name="LaButti K."/>
            <person name="Pushparaj V."/>
            <person name="DeCaprio D."/>
            <person name="Crawford M."/>
            <person name="Koehrsen M."/>
            <person name="Engels R."/>
            <person name="Montgomery P."/>
            <person name="Pearson M."/>
            <person name="Howarth C."/>
            <person name="Larson L."/>
            <person name="Luoma S."/>
            <person name="White J."/>
            <person name="Alvarado L."/>
            <person name="Kodira C.D."/>
            <person name="Zeng Q."/>
            <person name="Oleary S."/>
            <person name="Yandava C."/>
            <person name="Denning D.W."/>
            <person name="Nierman W.C."/>
            <person name="Milne T."/>
            <person name="Madden K."/>
        </authorList>
    </citation>
    <scope>NUCLEOTIDE SEQUENCE [LARGE SCALE GENOMIC DNA]</scope>
    <source>
        <strain evidence="4">NIH 2624 / FGSC A1156</strain>
    </source>
</reference>
<dbReference type="EMBL" id="CH476602">
    <property type="protein sequence ID" value="EAU32870.1"/>
    <property type="molecule type" value="Genomic_DNA"/>
</dbReference>
<dbReference type="eggNOG" id="KOG2456">
    <property type="taxonomic scope" value="Eukaryota"/>
</dbReference>
<dbReference type="GeneID" id="4322397"/>
<dbReference type="InterPro" id="IPR015590">
    <property type="entry name" value="Aldehyde_DH_dom"/>
</dbReference>
<feature type="domain" description="Aldehyde dehydrogenase" evidence="2">
    <location>
        <begin position="22"/>
        <end position="275"/>
    </location>
</feature>
<dbReference type="HOGENOM" id="CLU_023881_0_0_1"/>
<dbReference type="AlphaFoldDB" id="Q0CJ08"/>
<evidence type="ECO:0000256" key="1">
    <source>
        <dbReference type="SAM" id="Phobius"/>
    </source>
</evidence>
<proteinExistence type="predicted"/>
<sequence>MVSSQPFSRILSAEIDGRCQNIRYRQNQLHRLQSALVQHVEDLREAIQKDSDNSTEEIQAEICLALSEIRTHYLPLSLEKDLEQEYRVAHGKDNADGKRGAGVVYIVPCSHTMFYSIISALSAAIAAGNCVILEVSSSHVIHSLTRSDASQLAQTTMFLPRLLRKILTQALDNDTFAVSEERPEPAFLDRVLMVVQHDSGTASNRSLVSSTGRTVAVVDRTAHINEAAEALVTARFAFGGRSPYAPDVVLVQEFAMKPFVESVIQHASKLLAGQNGEARKKAVNSGRSSPGASLVDLARKDPSCRILVSGTGWGIIEVQDRKSPLLQRKVDERVLILHPSTSLDDAIDFSNCMGTLTATYAFAIPSAAKYLTQFIDAHISWVNHVPLDMLIGPALPVNSVLSDTRYTPELLQVTRPQYITQSSKTALVKAVLDTSKNGDTAWKEAISPLPSTKQRAGFHIGFFEQGIITGGLITLFSLLATVSTIGYYTFVVVKRVRS</sequence>
<dbReference type="InterPro" id="IPR016162">
    <property type="entry name" value="Ald_DH_N"/>
</dbReference>
<dbReference type="InterPro" id="IPR016161">
    <property type="entry name" value="Ald_DH/histidinol_DH"/>
</dbReference>